<accession>A0A913ZJH3</accession>
<reference evidence="2" key="1">
    <citation type="submission" date="2022-11" db="UniProtKB">
        <authorList>
            <consortium name="EnsemblMetazoa"/>
        </authorList>
    </citation>
    <scope>IDENTIFICATION</scope>
</reference>
<dbReference type="PANTHER" id="PTHR15493:SF9">
    <property type="entry name" value="GH14043P"/>
    <property type="match status" value="1"/>
</dbReference>
<feature type="region of interest" description="Disordered" evidence="1">
    <location>
        <begin position="433"/>
        <end position="458"/>
    </location>
</feature>
<evidence type="ECO:0000256" key="1">
    <source>
        <dbReference type="SAM" id="MobiDB-lite"/>
    </source>
</evidence>
<name>A0A913ZJH3_PATMI</name>
<dbReference type="OrthoDB" id="9984940at2759"/>
<feature type="compositionally biased region" description="Polar residues" evidence="1">
    <location>
        <begin position="352"/>
        <end position="361"/>
    </location>
</feature>
<organism evidence="2 3">
    <name type="scientific">Patiria miniata</name>
    <name type="common">Bat star</name>
    <name type="synonym">Asterina miniata</name>
    <dbReference type="NCBI Taxonomy" id="46514"/>
    <lineage>
        <taxon>Eukaryota</taxon>
        <taxon>Metazoa</taxon>
        <taxon>Echinodermata</taxon>
        <taxon>Eleutherozoa</taxon>
        <taxon>Asterozoa</taxon>
        <taxon>Asteroidea</taxon>
        <taxon>Valvatacea</taxon>
        <taxon>Valvatida</taxon>
        <taxon>Asterinidae</taxon>
        <taxon>Patiria</taxon>
    </lineage>
</organism>
<keyword evidence="3" id="KW-1185">Reference proteome</keyword>
<dbReference type="InterPro" id="IPR047147">
    <property type="entry name" value="FBX5_43"/>
</dbReference>
<feature type="compositionally biased region" description="Polar residues" evidence="1">
    <location>
        <begin position="327"/>
        <end position="341"/>
    </location>
</feature>
<feature type="region of interest" description="Disordered" evidence="1">
    <location>
        <begin position="123"/>
        <end position="186"/>
    </location>
</feature>
<evidence type="ECO:0000313" key="2">
    <source>
        <dbReference type="EnsemblMetazoa" id="XP_038051933.1"/>
    </source>
</evidence>
<dbReference type="PANTHER" id="PTHR15493">
    <property type="entry name" value="F-BOX ONLY PROTEIN 5 AND 43"/>
    <property type="match status" value="1"/>
</dbReference>
<dbReference type="Proteomes" id="UP000887568">
    <property type="component" value="Unplaced"/>
</dbReference>
<feature type="region of interest" description="Disordered" evidence="1">
    <location>
        <begin position="307"/>
        <end position="366"/>
    </location>
</feature>
<evidence type="ECO:0000313" key="3">
    <source>
        <dbReference type="Proteomes" id="UP000887568"/>
    </source>
</evidence>
<feature type="compositionally biased region" description="Basic residues" evidence="1">
    <location>
        <begin position="307"/>
        <end position="322"/>
    </location>
</feature>
<proteinExistence type="predicted"/>
<dbReference type="CDD" id="cd20348">
    <property type="entry name" value="BRcat_RBR_EMI"/>
    <property type="match status" value="1"/>
</dbReference>
<dbReference type="RefSeq" id="XP_038051933.1">
    <property type="nucleotide sequence ID" value="XM_038196005.1"/>
</dbReference>
<feature type="compositionally biased region" description="Polar residues" evidence="1">
    <location>
        <begin position="129"/>
        <end position="139"/>
    </location>
</feature>
<dbReference type="AlphaFoldDB" id="A0A913ZJH3"/>
<feature type="region of interest" description="Disordered" evidence="1">
    <location>
        <begin position="53"/>
        <end position="83"/>
    </location>
</feature>
<dbReference type="GO" id="GO:0007088">
    <property type="term" value="P:regulation of mitotic nuclear division"/>
    <property type="evidence" value="ECO:0007669"/>
    <property type="project" value="InterPro"/>
</dbReference>
<dbReference type="GeneID" id="119724793"/>
<sequence>MFIAAEFSLQTESDTPLHFFISAKMAEDRSILKAEKPIRYCLSSSMLCADQASRNDDNVGSSSSIPMHCPRRNREIGDCSTSTSRHFPEFTTTRDDESVLLSKRSGLVKETCTKITKSIQDDGYFSPNLEISSPANSRSQKSKGEDEDTTHQNKSVTEDFKTPHVPATRKNDSSMGLFGQTSSQKSLKVRTASEELSIPAAKKFTRIVPRDEVDGTPVLSGAKSLGLMYSRAMAEEDSGYSSPGMFAERPCKVGRGTMDIVTELGHHEPALLDKILAEFSDEDIVRFSGVCLEWRRIAGRRKEITSRKRHFLQQKSKPRRRVKENYPLQTSQRATVSSSTPLGEVQRLGEPQASSTPASRPSNHDRFREASESLLADESLTKCAKADCQSPANLLMNGQRGQCTRCGYDFCTNCCCEFHVNSVCPVLREKNTAKKGNGVGSGKSKRSLRRIARLESHP</sequence>
<protein>
    <submittedName>
        <fullName evidence="2">Uncharacterized protein</fullName>
    </submittedName>
</protein>
<dbReference type="EnsemblMetazoa" id="XM_038196005.1">
    <property type="protein sequence ID" value="XP_038051933.1"/>
    <property type="gene ID" value="LOC119724793"/>
</dbReference>
<dbReference type="GO" id="GO:0005634">
    <property type="term" value="C:nucleus"/>
    <property type="evidence" value="ECO:0007669"/>
    <property type="project" value="TreeGrafter"/>
</dbReference>
<dbReference type="Gene3D" id="2.20.25.20">
    <property type="match status" value="1"/>
</dbReference>
<dbReference type="GO" id="GO:0045835">
    <property type="term" value="P:negative regulation of meiotic nuclear division"/>
    <property type="evidence" value="ECO:0007669"/>
    <property type="project" value="InterPro"/>
</dbReference>